<dbReference type="InterPro" id="IPR052514">
    <property type="entry name" value="SAM-dependent_MTase"/>
</dbReference>
<name>A0A814WWL2_9BILA</name>
<dbReference type="EMBL" id="CAJNOU010001462">
    <property type="protein sequence ID" value="CAF1207780.1"/>
    <property type="molecule type" value="Genomic_DNA"/>
</dbReference>
<dbReference type="InterPro" id="IPR029063">
    <property type="entry name" value="SAM-dependent_MTases_sf"/>
</dbReference>
<proteinExistence type="predicted"/>
<dbReference type="Pfam" id="PF05050">
    <property type="entry name" value="Methyltransf_21"/>
    <property type="match status" value="1"/>
</dbReference>
<accession>A0A814WWL2</accession>
<reference evidence="2" key="1">
    <citation type="submission" date="2021-02" db="EMBL/GenBank/DDBJ databases">
        <authorList>
            <person name="Nowell W R."/>
        </authorList>
    </citation>
    <scope>NUCLEOTIDE SEQUENCE</scope>
</reference>
<evidence type="ECO:0000313" key="2">
    <source>
        <dbReference type="EMBL" id="CAF1207780.1"/>
    </source>
</evidence>
<organism evidence="2 3">
    <name type="scientific">Rotaria sordida</name>
    <dbReference type="NCBI Taxonomy" id="392033"/>
    <lineage>
        <taxon>Eukaryota</taxon>
        <taxon>Metazoa</taxon>
        <taxon>Spiralia</taxon>
        <taxon>Gnathifera</taxon>
        <taxon>Rotifera</taxon>
        <taxon>Eurotatoria</taxon>
        <taxon>Bdelloidea</taxon>
        <taxon>Philodinida</taxon>
        <taxon>Philodinidae</taxon>
        <taxon>Rotaria</taxon>
    </lineage>
</organism>
<comment type="caution">
    <text evidence="2">The sequence shown here is derived from an EMBL/GenBank/DDBJ whole genome shotgun (WGS) entry which is preliminary data.</text>
</comment>
<sequence length="295" mass="34443">MEENTFNISPNVHIIDLNVPIKTKFQCIKTKKLLNNISTNICLHKTKKDKYISGAFNDSISIWEEEQVTRILRLLIYYPHLDFIDLGANIGTYTMYVAALGRFVLAIDCFAPNIIRLSRAIQLANVSNQVILIQNALFTHSGQFLRLSIDTRNIGGQGIYLSNNYSYKYHIRKTSSINNPYIVKTIMFDEILPILIQHGIRSVLMKIDIEGSESFVIESGSHIFDTLDIPFIQMEWLKIRHYIDRVKIIIDFFNKRHYNPMTSSCQLLNSHEYNIWPDEIYWLKKNFSNFCFILF</sequence>
<dbReference type="Gene3D" id="3.40.50.150">
    <property type="entry name" value="Vaccinia Virus protein VP39"/>
    <property type="match status" value="1"/>
</dbReference>
<dbReference type="Proteomes" id="UP000663889">
    <property type="component" value="Unassembled WGS sequence"/>
</dbReference>
<evidence type="ECO:0000313" key="3">
    <source>
        <dbReference type="Proteomes" id="UP000663889"/>
    </source>
</evidence>
<dbReference type="NCBIfam" id="TIGR01444">
    <property type="entry name" value="fkbM_fam"/>
    <property type="match status" value="1"/>
</dbReference>
<gene>
    <name evidence="2" type="ORF">SEV965_LOCUS21501</name>
</gene>
<dbReference type="AlphaFoldDB" id="A0A814WWL2"/>
<dbReference type="InterPro" id="IPR006342">
    <property type="entry name" value="FkbM_mtfrase"/>
</dbReference>
<feature type="domain" description="Methyltransferase FkbM" evidence="1">
    <location>
        <begin position="85"/>
        <end position="255"/>
    </location>
</feature>
<dbReference type="PANTHER" id="PTHR34203:SF15">
    <property type="entry name" value="SLL1173 PROTEIN"/>
    <property type="match status" value="1"/>
</dbReference>
<dbReference type="SUPFAM" id="SSF53335">
    <property type="entry name" value="S-adenosyl-L-methionine-dependent methyltransferases"/>
    <property type="match status" value="1"/>
</dbReference>
<evidence type="ECO:0000259" key="1">
    <source>
        <dbReference type="Pfam" id="PF05050"/>
    </source>
</evidence>
<protein>
    <recommendedName>
        <fullName evidence="1">Methyltransferase FkbM domain-containing protein</fullName>
    </recommendedName>
</protein>
<dbReference type="PANTHER" id="PTHR34203">
    <property type="entry name" value="METHYLTRANSFERASE, FKBM FAMILY PROTEIN"/>
    <property type="match status" value="1"/>
</dbReference>